<accession>A0A495WHX7</accession>
<feature type="chain" id="PRO_5019864443" evidence="3">
    <location>
        <begin position="23"/>
        <end position="677"/>
    </location>
</feature>
<keyword evidence="1" id="KW-0479">Metal-binding</keyword>
<dbReference type="OrthoDB" id="9812747at2"/>
<evidence type="ECO:0000313" key="4">
    <source>
        <dbReference type="EMBL" id="RKT60979.1"/>
    </source>
</evidence>
<dbReference type="GeneID" id="92927176"/>
<name>A0A495WHX7_9BACT</name>
<reference evidence="4 5" key="1">
    <citation type="submission" date="2018-10" db="EMBL/GenBank/DDBJ databases">
        <title>Genomic Encyclopedia of Archaeal and Bacterial Type Strains, Phase II (KMG-II): from individual species to whole genera.</title>
        <authorList>
            <person name="Goeker M."/>
        </authorList>
    </citation>
    <scope>NUCLEOTIDE SEQUENCE [LARGE SCALE GENOMIC DNA]</scope>
    <source>
        <strain evidence="4 5">NSB1</strain>
    </source>
</reference>
<dbReference type="RefSeq" id="WP_031258882.1">
    <property type="nucleotide sequence ID" value="NZ_KI440832.1"/>
</dbReference>
<evidence type="ECO:0000256" key="3">
    <source>
        <dbReference type="SAM" id="SignalP"/>
    </source>
</evidence>
<dbReference type="InterPro" id="IPR039461">
    <property type="entry name" value="Peptidase_M49"/>
</dbReference>
<protein>
    <submittedName>
        <fullName evidence="4">Dipeptidyl-peptidase-3</fullName>
    </submittedName>
</protein>
<evidence type="ECO:0000256" key="1">
    <source>
        <dbReference type="ARBA" id="ARBA00022723"/>
    </source>
</evidence>
<dbReference type="Proteomes" id="UP000269493">
    <property type="component" value="Unassembled WGS sequence"/>
</dbReference>
<organism evidence="4 5">
    <name type="scientific">Coprobacter fastidiosus NSB1 = JCM 33896</name>
    <dbReference type="NCBI Taxonomy" id="1349822"/>
    <lineage>
        <taxon>Bacteria</taxon>
        <taxon>Pseudomonadati</taxon>
        <taxon>Bacteroidota</taxon>
        <taxon>Bacteroidia</taxon>
        <taxon>Bacteroidales</taxon>
        <taxon>Barnesiellaceae</taxon>
        <taxon>Coprobacter</taxon>
    </lineage>
</organism>
<dbReference type="EMBL" id="RBXN01000001">
    <property type="protein sequence ID" value="RKT60979.1"/>
    <property type="molecule type" value="Genomic_DNA"/>
</dbReference>
<dbReference type="Pfam" id="PF03571">
    <property type="entry name" value="Peptidase_M49"/>
    <property type="match status" value="2"/>
</dbReference>
<comment type="caution">
    <text evidence="4">The sequence shown here is derived from an EMBL/GenBank/DDBJ whole genome shotgun (WGS) entry which is preliminary data.</text>
</comment>
<sequence length="677" mass="76608">MKKTICMIIAAATFSTSVEISAAEKNFYSVEKFADLEILRYKVPGFEDLTPKQKELVYYLSQAALQGRDILYDQNGKWNLAIRRTLEAVYIQYKGDRNSKDFKALEKYLKQVWFANGIHHHYSTDKFKPEFSQNFFVQAVSSIPAQSLPLKKGESIKDLLNDITPVMFNPKIMTKRVNQTEGEDLVATSAGNYYDGVTQAEAEAFYNNMKDPSDPTPISYGLNSRLVKRNGKIQEQVYKVGGRYSEALEKVVYWLEKAAAVAENDQQKAVIEKLISYNKSGDLKEFDEYAILWVGDLNSDIDFVNGFTETYGDPLGMKASWEALVNFKNKEASRRTEIISNNAQWFESNSPVDNRFKKENVKGVSAKVITAAILGGDSYPSTAIGINLPNSNWIRHDHGSKSVTIENITDAYDKAAQGNGFAEEFVWSDTERNWIEKYGFQADNLHTDLHECLGHASGKLLPGTDPDALKAYTSTLEEARADLFALYYIADPKIVSLGLLPTADAYKSEYYKYMMNGLMTQLTRIAPGKNIEEAHMRNRQLIAAWVLEKGAQDKVVEFKKKNGKTFVVINDYDKMRTLLGELLAEIQRIKSTGDYEAGKNLVETYAVKVDPDLHKEVLARYEKLNIAPYKGFINPVYTPVKDSNGNITDVKISYDEGYSEQMLRYSKDYSPLPTYND</sequence>
<dbReference type="GO" id="GO:0016787">
    <property type="term" value="F:hydrolase activity"/>
    <property type="evidence" value="ECO:0007669"/>
    <property type="project" value="UniProtKB-KW"/>
</dbReference>
<keyword evidence="5" id="KW-1185">Reference proteome</keyword>
<evidence type="ECO:0000256" key="2">
    <source>
        <dbReference type="ARBA" id="ARBA00022801"/>
    </source>
</evidence>
<dbReference type="PANTHER" id="PTHR23422:SF11">
    <property type="entry name" value="DIPEPTIDYL PEPTIDASE 3"/>
    <property type="match status" value="1"/>
</dbReference>
<keyword evidence="2" id="KW-0378">Hydrolase</keyword>
<dbReference type="Gene3D" id="3.30.540.30">
    <property type="match status" value="2"/>
</dbReference>
<dbReference type="PANTHER" id="PTHR23422">
    <property type="entry name" value="DIPEPTIDYL PEPTIDASE III-RELATED"/>
    <property type="match status" value="1"/>
</dbReference>
<dbReference type="GO" id="GO:0046872">
    <property type="term" value="F:metal ion binding"/>
    <property type="evidence" value="ECO:0007669"/>
    <property type="project" value="UniProtKB-KW"/>
</dbReference>
<gene>
    <name evidence="4" type="ORF">BC742_0016</name>
</gene>
<proteinExistence type="predicted"/>
<feature type="signal peptide" evidence="3">
    <location>
        <begin position="1"/>
        <end position="22"/>
    </location>
</feature>
<evidence type="ECO:0000313" key="5">
    <source>
        <dbReference type="Proteomes" id="UP000269493"/>
    </source>
</evidence>
<keyword evidence="3" id="KW-0732">Signal</keyword>
<dbReference type="AlphaFoldDB" id="A0A495WHX7"/>